<dbReference type="Proteomes" id="UP000265515">
    <property type="component" value="Unassembled WGS sequence"/>
</dbReference>
<dbReference type="InterPro" id="IPR032198">
    <property type="entry name" value="E2F_CC-MB"/>
</dbReference>
<keyword evidence="4" id="KW-0804">Transcription</keyword>
<dbReference type="OrthoDB" id="1743261at2759"/>
<sequence length="503" mass="53905">MVDVVFHDRGALRTSMSGAGSSYSSGRAVSSLSLSPAMSHYSAPSYPAASFIGTRPAFAAPDEYHRFHEPGAALDTQGLRHPDCMTQDEEIIVTKFPDSALHPHNGRSATAIQGAGLKRKRKPGEDDENGEMDGWMTSSVGLHSDLGAAMAPGSGVMGKRGRKMGRTMKNGGLAPGPAGIGSPTVSGGPTQPGSTCRYDSSLGGGRCNWDEVTADCLVELAIPRMGVGGNNRSSDSRDDTAGAQCELDQLLEEDKRLDDSIREMHEKIRQFSDDEQNKPWLYVTEEDIKSLPCFQKETVFAIKAPHGTILEVPDPDESAEYPRKRYQVFLRSTAGPIELYLLSQFDERIEEVQNPMEVPVPAMPVMSSADGTAQSSITNVQFPSPSPVHAPQCDGQNGEEVGTSRREIGASPTPRSPSSDFGNGMLRITTTDVNVDMDYWLSSGDTSITTMFCDTAAQGTLWDDVVKMNSGVLEYNTVEKGSQQPTTTPPSADSGAGETDAPV</sequence>
<evidence type="ECO:0000256" key="4">
    <source>
        <dbReference type="ARBA" id="ARBA00023163"/>
    </source>
</evidence>
<evidence type="ECO:0000256" key="2">
    <source>
        <dbReference type="ARBA" id="ARBA00023015"/>
    </source>
</evidence>
<gene>
    <name evidence="7" type="ORF">CBR_g54574</name>
</gene>
<dbReference type="Pfam" id="PF16421">
    <property type="entry name" value="E2F_CC-MB"/>
    <property type="match status" value="1"/>
</dbReference>
<feature type="region of interest" description="Disordered" evidence="5">
    <location>
        <begin position="113"/>
        <end position="132"/>
    </location>
</feature>
<evidence type="ECO:0000313" key="7">
    <source>
        <dbReference type="EMBL" id="GBG92177.1"/>
    </source>
</evidence>
<organism evidence="7 8">
    <name type="scientific">Chara braunii</name>
    <name type="common">Braun's stonewort</name>
    <dbReference type="NCBI Taxonomy" id="69332"/>
    <lineage>
        <taxon>Eukaryota</taxon>
        <taxon>Viridiplantae</taxon>
        <taxon>Streptophyta</taxon>
        <taxon>Charophyceae</taxon>
        <taxon>Charales</taxon>
        <taxon>Characeae</taxon>
        <taxon>Chara</taxon>
    </lineage>
</organism>
<name>A0A388MC89_CHABU</name>
<dbReference type="Gramene" id="GBG92177">
    <property type="protein sequence ID" value="GBG92177"/>
    <property type="gene ID" value="CBR_g54574"/>
</dbReference>
<dbReference type="AlphaFoldDB" id="A0A388MC89"/>
<dbReference type="STRING" id="69332.A0A388MC89"/>
<dbReference type="InterPro" id="IPR015633">
    <property type="entry name" value="E2F"/>
</dbReference>
<feature type="region of interest" description="Disordered" evidence="5">
    <location>
        <begin position="478"/>
        <end position="503"/>
    </location>
</feature>
<protein>
    <recommendedName>
        <fullName evidence="6">E2F transcription factor CC-MB domain-containing protein</fullName>
    </recommendedName>
</protein>
<dbReference type="GO" id="GO:0046983">
    <property type="term" value="F:protein dimerization activity"/>
    <property type="evidence" value="ECO:0007669"/>
    <property type="project" value="InterPro"/>
</dbReference>
<accession>A0A388MC89</accession>
<dbReference type="GO" id="GO:0000978">
    <property type="term" value="F:RNA polymerase II cis-regulatory region sequence-specific DNA binding"/>
    <property type="evidence" value="ECO:0007669"/>
    <property type="project" value="InterPro"/>
</dbReference>
<evidence type="ECO:0000256" key="5">
    <source>
        <dbReference type="SAM" id="MobiDB-lite"/>
    </source>
</evidence>
<feature type="region of interest" description="Disordered" evidence="5">
    <location>
        <begin position="369"/>
        <end position="424"/>
    </location>
</feature>
<dbReference type="SUPFAM" id="SSF144074">
    <property type="entry name" value="E2F-DP heterodimerization region"/>
    <property type="match status" value="1"/>
</dbReference>
<feature type="compositionally biased region" description="Polar residues" evidence="5">
    <location>
        <begin position="369"/>
        <end position="383"/>
    </location>
</feature>
<dbReference type="EMBL" id="BFEA01001010">
    <property type="protein sequence ID" value="GBG92177.1"/>
    <property type="molecule type" value="Genomic_DNA"/>
</dbReference>
<dbReference type="CDD" id="cd14660">
    <property type="entry name" value="E2F_DD"/>
    <property type="match status" value="1"/>
</dbReference>
<comment type="caution">
    <text evidence="7">The sequence shown here is derived from an EMBL/GenBank/DDBJ whole genome shotgun (WGS) entry which is preliminary data.</text>
</comment>
<evidence type="ECO:0000256" key="1">
    <source>
        <dbReference type="ARBA" id="ARBA00010940"/>
    </source>
</evidence>
<dbReference type="PANTHER" id="PTHR12081:SF18">
    <property type="entry name" value="TRANSCRIPTION FACTOR E2F2-RELATED"/>
    <property type="match status" value="1"/>
</dbReference>
<dbReference type="Gene3D" id="6.10.250.540">
    <property type="match status" value="1"/>
</dbReference>
<dbReference type="InterPro" id="IPR037241">
    <property type="entry name" value="E2F-DP_heterodim"/>
</dbReference>
<feature type="region of interest" description="Disordered" evidence="5">
    <location>
        <begin position="170"/>
        <end position="194"/>
    </location>
</feature>
<evidence type="ECO:0000256" key="3">
    <source>
        <dbReference type="ARBA" id="ARBA00023125"/>
    </source>
</evidence>
<keyword evidence="3" id="KW-0238">DNA-binding</keyword>
<feature type="domain" description="E2F transcription factor CC-MB" evidence="6">
    <location>
        <begin position="244"/>
        <end position="343"/>
    </location>
</feature>
<keyword evidence="8" id="KW-1185">Reference proteome</keyword>
<evidence type="ECO:0000313" key="8">
    <source>
        <dbReference type="Proteomes" id="UP000265515"/>
    </source>
</evidence>
<keyword evidence="2" id="KW-0805">Transcription regulation</keyword>
<reference evidence="7 8" key="1">
    <citation type="journal article" date="2018" name="Cell">
        <title>The Chara Genome: Secondary Complexity and Implications for Plant Terrestrialization.</title>
        <authorList>
            <person name="Nishiyama T."/>
            <person name="Sakayama H."/>
            <person name="Vries J.D."/>
            <person name="Buschmann H."/>
            <person name="Saint-Marcoux D."/>
            <person name="Ullrich K.K."/>
            <person name="Haas F.B."/>
            <person name="Vanderstraeten L."/>
            <person name="Becker D."/>
            <person name="Lang D."/>
            <person name="Vosolsobe S."/>
            <person name="Rombauts S."/>
            <person name="Wilhelmsson P.K.I."/>
            <person name="Janitza P."/>
            <person name="Kern R."/>
            <person name="Heyl A."/>
            <person name="Rumpler F."/>
            <person name="Villalobos L.I.A.C."/>
            <person name="Clay J.M."/>
            <person name="Skokan R."/>
            <person name="Toyoda A."/>
            <person name="Suzuki Y."/>
            <person name="Kagoshima H."/>
            <person name="Schijlen E."/>
            <person name="Tajeshwar N."/>
            <person name="Catarino B."/>
            <person name="Hetherington A.J."/>
            <person name="Saltykova A."/>
            <person name="Bonnot C."/>
            <person name="Breuninger H."/>
            <person name="Symeonidi A."/>
            <person name="Radhakrishnan G.V."/>
            <person name="Van Nieuwerburgh F."/>
            <person name="Deforce D."/>
            <person name="Chang C."/>
            <person name="Karol K.G."/>
            <person name="Hedrich R."/>
            <person name="Ulvskov P."/>
            <person name="Glockner G."/>
            <person name="Delwiche C.F."/>
            <person name="Petrasek J."/>
            <person name="Van de Peer Y."/>
            <person name="Friml J."/>
            <person name="Beilby M."/>
            <person name="Dolan L."/>
            <person name="Kohara Y."/>
            <person name="Sugano S."/>
            <person name="Fujiyama A."/>
            <person name="Delaux P.-M."/>
            <person name="Quint M."/>
            <person name="TheiBen G."/>
            <person name="Hagemann M."/>
            <person name="Harholt J."/>
            <person name="Dunand C."/>
            <person name="Zachgo S."/>
            <person name="Langdale J."/>
            <person name="Maumus F."/>
            <person name="Straeten D.V.D."/>
            <person name="Gould S.B."/>
            <person name="Rensing S.A."/>
        </authorList>
    </citation>
    <scope>NUCLEOTIDE SEQUENCE [LARGE SCALE GENOMIC DNA]</scope>
    <source>
        <strain evidence="7 8">S276</strain>
    </source>
</reference>
<proteinExistence type="inferred from homology"/>
<feature type="compositionally biased region" description="Polar residues" evidence="5">
    <location>
        <begin position="479"/>
        <end position="491"/>
    </location>
</feature>
<evidence type="ECO:0000259" key="6">
    <source>
        <dbReference type="Pfam" id="PF16421"/>
    </source>
</evidence>
<dbReference type="GO" id="GO:0090575">
    <property type="term" value="C:RNA polymerase II transcription regulator complex"/>
    <property type="evidence" value="ECO:0007669"/>
    <property type="project" value="TreeGrafter"/>
</dbReference>
<comment type="similarity">
    <text evidence="1">Belongs to the E2F/DP family.</text>
</comment>
<dbReference type="PANTHER" id="PTHR12081">
    <property type="entry name" value="TRANSCRIPTION FACTOR E2F"/>
    <property type="match status" value="1"/>
</dbReference>
<dbReference type="GO" id="GO:0000981">
    <property type="term" value="F:DNA-binding transcription factor activity, RNA polymerase II-specific"/>
    <property type="evidence" value="ECO:0007669"/>
    <property type="project" value="TreeGrafter"/>
</dbReference>
<feature type="compositionally biased region" description="Polar residues" evidence="5">
    <location>
        <begin position="183"/>
        <end position="194"/>
    </location>
</feature>